<evidence type="ECO:0000259" key="1">
    <source>
        <dbReference type="Pfam" id="PF19878"/>
    </source>
</evidence>
<accession>A0A4R5DHV8</accession>
<organism evidence="2 3">
    <name type="scientific">Jiangella asiatica</name>
    <dbReference type="NCBI Taxonomy" id="2530372"/>
    <lineage>
        <taxon>Bacteria</taxon>
        <taxon>Bacillati</taxon>
        <taxon>Actinomycetota</taxon>
        <taxon>Actinomycetes</taxon>
        <taxon>Jiangellales</taxon>
        <taxon>Jiangellaceae</taxon>
        <taxon>Jiangella</taxon>
    </lineage>
</organism>
<evidence type="ECO:0000313" key="3">
    <source>
        <dbReference type="Proteomes" id="UP000294739"/>
    </source>
</evidence>
<reference evidence="2 3" key="1">
    <citation type="submission" date="2019-03" db="EMBL/GenBank/DDBJ databases">
        <title>Draft genome sequences of novel Actinobacteria.</title>
        <authorList>
            <person name="Sahin N."/>
            <person name="Ay H."/>
            <person name="Saygin H."/>
        </authorList>
    </citation>
    <scope>NUCLEOTIDE SEQUENCE [LARGE SCALE GENOMIC DNA]</scope>
    <source>
        <strain evidence="2 3">5K138</strain>
    </source>
</reference>
<evidence type="ECO:0000313" key="2">
    <source>
        <dbReference type="EMBL" id="TDE11520.1"/>
    </source>
</evidence>
<dbReference type="Pfam" id="PF19878">
    <property type="entry name" value="DUF6351"/>
    <property type="match status" value="1"/>
</dbReference>
<feature type="domain" description="DUF6351" evidence="1">
    <location>
        <begin position="2"/>
        <end position="673"/>
    </location>
</feature>
<dbReference type="InterPro" id="IPR045556">
    <property type="entry name" value="DUF6351"/>
</dbReference>
<dbReference type="OrthoDB" id="3078806at2"/>
<name>A0A4R5DHV8_9ACTN</name>
<dbReference type="SUPFAM" id="SSF53474">
    <property type="entry name" value="alpha/beta-Hydrolases"/>
    <property type="match status" value="1"/>
</dbReference>
<gene>
    <name evidence="2" type="ORF">E1269_09335</name>
</gene>
<keyword evidence="3" id="KW-1185">Reference proteome</keyword>
<dbReference type="Proteomes" id="UP000294739">
    <property type="component" value="Unassembled WGS sequence"/>
</dbReference>
<comment type="caution">
    <text evidence="2">The sequence shown here is derived from an EMBL/GenBank/DDBJ whole genome shotgun (WGS) entry which is preliminary data.</text>
</comment>
<dbReference type="InParanoid" id="A0A4R5DHV8"/>
<dbReference type="EMBL" id="SMKZ01000010">
    <property type="protein sequence ID" value="TDE11520.1"/>
    <property type="molecule type" value="Genomic_DNA"/>
</dbReference>
<dbReference type="AlphaFoldDB" id="A0A4R5DHV8"/>
<sequence length="682" mass="72696">MDVLSSRPDVVSGGDALVRVVAPSGVAVDEITIELDGVAVTDQLVADAGTGTLQGVVTGLPTGTSTLTAIAGAGSAPAELEVTNHPVNGPVFSGPHQQPFICDTAHFELVTGELLGEPASANCSAETRVDYMYRSTNGRFARLPAGVTRPADLAWTTTSAGQDVPYIVRVETGTINRSIYETAILHDPATAVPAPSSRPKGWNGRLIYRFGGGCPGGWYIQGRETGGVMDHGMLEQGYAVASASLNVFGNNCNDVLAAETMSMVKERFVEAYGPPAFTLGWGSSGGAYQVHQIGDNYPGLLDGIVAAASFPDVVSGTLVTATDAALLHRYFTQTAPDALTAEQERAVSGFGRWGSLARGASSARRIDPREQCPAQLPALLRYDPVSNPGGARCDVYSHHANVYGLDEVSGTVRRPLDNVGVQYGLGALEDGVIDVDEFLDLNENIGGLDADAGHVSERTRADAAALDTAYRTGRILNGGGGLAAIPIIDFRLYFDDRPNGDNHQRFHSFSTRERLIEANGTADNHVMLVDELDHGGFNSGAPVARRALAELDAWVTAIQEDTAAAARPIERIARNRPEWLEDSCWTRGDDPQRIRESQQPEIDGTTCAELYPVWTSPRIVAGGPLANDVVKCRLQPVAAADYPVEFSRDQLARARRIFPDGVCDWSKPGVGEQDLAGTWLRF</sequence>
<dbReference type="InterPro" id="IPR029058">
    <property type="entry name" value="AB_hydrolase_fold"/>
</dbReference>
<proteinExistence type="predicted"/>
<protein>
    <recommendedName>
        <fullName evidence="1">DUF6351 domain-containing protein</fullName>
    </recommendedName>
</protein>